<keyword evidence="3 9" id="KW-0963">Cytoplasm</keyword>
<dbReference type="InterPro" id="IPR000640">
    <property type="entry name" value="EFG_V-like"/>
</dbReference>
<dbReference type="InterPro" id="IPR020568">
    <property type="entry name" value="Ribosomal_Su5_D2-typ_SF"/>
</dbReference>
<dbReference type="Gene3D" id="3.30.70.240">
    <property type="match status" value="1"/>
</dbReference>
<accession>A0ABV6BEU0</accession>
<dbReference type="SUPFAM" id="SSF54980">
    <property type="entry name" value="EF-G C-terminal domain-like"/>
    <property type="match status" value="2"/>
</dbReference>
<evidence type="ECO:0000256" key="2">
    <source>
        <dbReference type="ARBA" id="ARBA00017872"/>
    </source>
</evidence>
<dbReference type="InterPro" id="IPR005225">
    <property type="entry name" value="Small_GTP-bd"/>
</dbReference>
<dbReference type="SMART" id="SM00838">
    <property type="entry name" value="EFG_C"/>
    <property type="match status" value="1"/>
</dbReference>
<dbReference type="HAMAP" id="MF_00054_B">
    <property type="entry name" value="EF_G_EF_2_B"/>
    <property type="match status" value="1"/>
</dbReference>
<dbReference type="NCBIfam" id="TIGR00484">
    <property type="entry name" value="EF-G"/>
    <property type="match status" value="1"/>
</dbReference>
<comment type="subcellular location">
    <subcellularLocation>
        <location evidence="9">Cytoplasm</location>
    </subcellularLocation>
</comment>
<gene>
    <name evidence="9 11" type="primary">fusA</name>
    <name evidence="11" type="ORF">ACFFJP_13970</name>
</gene>
<dbReference type="PROSITE" id="PS00301">
    <property type="entry name" value="G_TR_1"/>
    <property type="match status" value="1"/>
</dbReference>
<evidence type="ECO:0000256" key="4">
    <source>
        <dbReference type="ARBA" id="ARBA00022741"/>
    </source>
</evidence>
<evidence type="ECO:0000259" key="10">
    <source>
        <dbReference type="PROSITE" id="PS51722"/>
    </source>
</evidence>
<feature type="domain" description="Tr-type G" evidence="10">
    <location>
        <begin position="6"/>
        <end position="281"/>
    </location>
</feature>
<dbReference type="InterPro" id="IPR004540">
    <property type="entry name" value="Transl_elong_EFG/EF2"/>
</dbReference>
<dbReference type="CDD" id="cd16262">
    <property type="entry name" value="EFG_III"/>
    <property type="match status" value="1"/>
</dbReference>
<dbReference type="CDD" id="cd04088">
    <property type="entry name" value="EFG_mtEFG_II"/>
    <property type="match status" value="1"/>
</dbReference>
<dbReference type="PANTHER" id="PTHR43261">
    <property type="entry name" value="TRANSLATION ELONGATION FACTOR G-RELATED"/>
    <property type="match status" value="1"/>
</dbReference>
<keyword evidence="6 9" id="KW-0648">Protein biosynthesis</keyword>
<feature type="binding site" evidence="9">
    <location>
        <begin position="133"/>
        <end position="136"/>
    </location>
    <ligand>
        <name>GTP</name>
        <dbReference type="ChEBI" id="CHEBI:37565"/>
    </ligand>
</feature>
<dbReference type="SMART" id="SM00889">
    <property type="entry name" value="EFG_IV"/>
    <property type="match status" value="1"/>
</dbReference>
<dbReference type="GO" id="GO:0003746">
    <property type="term" value="F:translation elongation factor activity"/>
    <property type="evidence" value="ECO:0007669"/>
    <property type="project" value="UniProtKB-KW"/>
</dbReference>
<dbReference type="Gene3D" id="3.30.70.870">
    <property type="entry name" value="Elongation Factor G (Translational Gtpase), domain 3"/>
    <property type="match status" value="1"/>
</dbReference>
<evidence type="ECO:0000256" key="6">
    <source>
        <dbReference type="ARBA" id="ARBA00022917"/>
    </source>
</evidence>
<dbReference type="EMBL" id="JBHLXP010000003">
    <property type="protein sequence ID" value="MFC0049399.1"/>
    <property type="molecule type" value="Genomic_DNA"/>
</dbReference>
<dbReference type="CDD" id="cd03713">
    <property type="entry name" value="EFG_mtEFG_C"/>
    <property type="match status" value="1"/>
</dbReference>
<dbReference type="InterPro" id="IPR047872">
    <property type="entry name" value="EFG_IV"/>
</dbReference>
<dbReference type="NCBIfam" id="NF009381">
    <property type="entry name" value="PRK12740.1-5"/>
    <property type="match status" value="1"/>
</dbReference>
<dbReference type="InterPro" id="IPR009000">
    <property type="entry name" value="Transl_B-barrel_sf"/>
</dbReference>
<dbReference type="RefSeq" id="WP_208933116.1">
    <property type="nucleotide sequence ID" value="NZ_JBHLXP010000003.1"/>
</dbReference>
<dbReference type="PRINTS" id="PR00315">
    <property type="entry name" value="ELONGATNFCT"/>
</dbReference>
<dbReference type="InterPro" id="IPR035647">
    <property type="entry name" value="EFG_III/V"/>
</dbReference>
<dbReference type="CDD" id="cd01434">
    <property type="entry name" value="EFG_mtEFG1_IV"/>
    <property type="match status" value="1"/>
</dbReference>
<dbReference type="InterPro" id="IPR031157">
    <property type="entry name" value="G_TR_CS"/>
</dbReference>
<evidence type="ECO:0000256" key="9">
    <source>
        <dbReference type="HAMAP-Rule" id="MF_00054"/>
    </source>
</evidence>
<dbReference type="Pfam" id="PF00009">
    <property type="entry name" value="GTP_EFTU"/>
    <property type="match status" value="1"/>
</dbReference>
<keyword evidence="12" id="KW-1185">Reference proteome</keyword>
<dbReference type="InterPro" id="IPR014721">
    <property type="entry name" value="Ribsml_uS5_D2-typ_fold_subgr"/>
</dbReference>
<dbReference type="SUPFAM" id="SSF54211">
    <property type="entry name" value="Ribosomal protein S5 domain 2-like"/>
    <property type="match status" value="1"/>
</dbReference>
<dbReference type="InterPro" id="IPR005517">
    <property type="entry name" value="Transl_elong_EFG/EF2_IV"/>
</dbReference>
<feature type="binding site" evidence="9">
    <location>
        <begin position="79"/>
        <end position="83"/>
    </location>
    <ligand>
        <name>GTP</name>
        <dbReference type="ChEBI" id="CHEBI:37565"/>
    </ligand>
</feature>
<dbReference type="InterPro" id="IPR041095">
    <property type="entry name" value="EFG_II"/>
</dbReference>
<name>A0ABV6BEU0_9GAMM</name>
<dbReference type="Gene3D" id="3.40.50.300">
    <property type="entry name" value="P-loop containing nucleotide triphosphate hydrolases"/>
    <property type="match status" value="1"/>
</dbReference>
<dbReference type="NCBIfam" id="TIGR00231">
    <property type="entry name" value="small_GTP"/>
    <property type="match status" value="1"/>
</dbReference>
<evidence type="ECO:0000313" key="12">
    <source>
        <dbReference type="Proteomes" id="UP001589813"/>
    </source>
</evidence>
<keyword evidence="5 9" id="KW-0251">Elongation factor</keyword>
<keyword evidence="4 9" id="KW-0547">Nucleotide-binding</keyword>
<protein>
    <recommendedName>
        <fullName evidence="2 9">Elongation factor G</fullName>
        <shortName evidence="9">EF-G</shortName>
    </recommendedName>
</protein>
<dbReference type="Gene3D" id="2.40.30.10">
    <property type="entry name" value="Translation factors"/>
    <property type="match status" value="1"/>
</dbReference>
<evidence type="ECO:0000256" key="7">
    <source>
        <dbReference type="ARBA" id="ARBA00023134"/>
    </source>
</evidence>
<keyword evidence="7 9" id="KW-0342">GTP-binding</keyword>
<feature type="binding site" evidence="9">
    <location>
        <begin position="15"/>
        <end position="22"/>
    </location>
    <ligand>
        <name>GTP</name>
        <dbReference type="ChEBI" id="CHEBI:37565"/>
    </ligand>
</feature>
<evidence type="ECO:0000256" key="5">
    <source>
        <dbReference type="ARBA" id="ARBA00022768"/>
    </source>
</evidence>
<comment type="function">
    <text evidence="8 9">Catalyzes the GTP-dependent ribosomal translocation step during translation elongation. During this step, the ribosome changes from the pre-translocational (PRE) to the post-translocational (POST) state as the newly formed A-site-bound peptidyl-tRNA and P-site-bound deacylated tRNA move to the P and E sites, respectively. Catalyzes the coordinated movement of the two tRNA molecules, the mRNA and conformational changes in the ribosome.</text>
</comment>
<evidence type="ECO:0000313" key="11">
    <source>
        <dbReference type="EMBL" id="MFC0049399.1"/>
    </source>
</evidence>
<dbReference type="Pfam" id="PF03764">
    <property type="entry name" value="EFG_IV"/>
    <property type="match status" value="1"/>
</dbReference>
<dbReference type="InterPro" id="IPR004161">
    <property type="entry name" value="EFTu-like_2"/>
</dbReference>
<dbReference type="InterPro" id="IPR027417">
    <property type="entry name" value="P-loop_NTPase"/>
</dbReference>
<dbReference type="Gene3D" id="3.30.230.10">
    <property type="match status" value="1"/>
</dbReference>
<dbReference type="InterPro" id="IPR000795">
    <property type="entry name" value="T_Tr_GTP-bd_dom"/>
</dbReference>
<comment type="similarity">
    <text evidence="1 9">Belongs to the TRAFAC class translation factor GTPase superfamily. Classic translation factor GTPase family. EF-G/EF-2 subfamily.</text>
</comment>
<dbReference type="InterPro" id="IPR035649">
    <property type="entry name" value="EFG_V"/>
</dbReference>
<comment type="caution">
    <text evidence="11">The sequence shown here is derived from an EMBL/GenBank/DDBJ whole genome shotgun (WGS) entry which is preliminary data.</text>
</comment>
<dbReference type="SUPFAM" id="SSF52540">
    <property type="entry name" value="P-loop containing nucleoside triphosphate hydrolases"/>
    <property type="match status" value="1"/>
</dbReference>
<dbReference type="PANTHER" id="PTHR43261:SF5">
    <property type="entry name" value="ELONGATION FACTOR G 1"/>
    <property type="match status" value="1"/>
</dbReference>
<dbReference type="Pfam" id="PF00679">
    <property type="entry name" value="EFG_C"/>
    <property type="match status" value="1"/>
</dbReference>
<reference evidence="11 12" key="1">
    <citation type="submission" date="2024-09" db="EMBL/GenBank/DDBJ databases">
        <authorList>
            <person name="Sun Q."/>
            <person name="Mori K."/>
        </authorList>
    </citation>
    <scope>NUCLEOTIDE SEQUENCE [LARGE SCALE GENOMIC DNA]</scope>
    <source>
        <strain evidence="11 12">KCTC 23315</strain>
    </source>
</reference>
<evidence type="ECO:0000256" key="8">
    <source>
        <dbReference type="ARBA" id="ARBA00024731"/>
    </source>
</evidence>
<dbReference type="SUPFAM" id="SSF50447">
    <property type="entry name" value="Translation proteins"/>
    <property type="match status" value="1"/>
</dbReference>
<organism evidence="11 12">
    <name type="scientific">Rheinheimera tilapiae</name>
    <dbReference type="NCBI Taxonomy" id="875043"/>
    <lineage>
        <taxon>Bacteria</taxon>
        <taxon>Pseudomonadati</taxon>
        <taxon>Pseudomonadota</taxon>
        <taxon>Gammaproteobacteria</taxon>
        <taxon>Chromatiales</taxon>
        <taxon>Chromatiaceae</taxon>
        <taxon>Rheinheimera</taxon>
    </lineage>
</organism>
<dbReference type="CDD" id="cd01886">
    <property type="entry name" value="EF-G"/>
    <property type="match status" value="1"/>
</dbReference>
<evidence type="ECO:0000256" key="3">
    <source>
        <dbReference type="ARBA" id="ARBA00022490"/>
    </source>
</evidence>
<sequence>MSADLSLYRNIGIFAHVDAGKTTTTERILKLTGKIHKIGEVHEGESTTDFMVQEAERGITIQSAAVTCFWKGFRFNVIDTPGHVDFTVEVYRSLKVLDGGIGVFCGSGGVEPQSETNWRYANDAKVSRLIFVNKLDRIGADFIRVTEQVKNVLGAQPLIMTLPIGREDTFVGVVDLLSEKAYVWDDSGLPENYKVTDIPADMLDDVAMYREQLIETAVEQDDDLLMAYMEGEMPTVEQVKACIRKGTRELAFFPTYCGSAFKNKGMQLLLDAVVDYLPSPTEVNPQPLTDEEGAPTGQYAIVSADEPFRALAFKIMDDRFGALTFIRIYSGVLNKGDTLLNSFTGKTERIGRMVEMNANDRTDLTTAQAGDIIALVGLKNNTQTGHTLCDPKAECTLEPMIFPEPVISISVTPKDKGSVEKMGIAIGKMVAEDPTFRVETDVDSGETILKGMGELHLDIKVDILKRTYGVELVVGQPQVAYRETITREVEDSYTHKKQSGGSGQYGKIDYRIRPGEQNSGFTFKSTVVGGSVPKEFMPAIEKGFQSMMSTGTMAGFPVLDVEVEVFDGGFHAVDSSAIAFEIAAKGAFRQTMPKAGAQLLEPIMKVDVFTPEDHVGDVIGDLNRRRGMISGQEAGVTGVRIKGDVPLSEMFGYISTLRTMTSGRGQFSMEFSHYSPCPANVSEAVIAKEKEKKAAAAKN</sequence>
<dbReference type="Pfam" id="PF14492">
    <property type="entry name" value="EFG_III"/>
    <property type="match status" value="1"/>
</dbReference>
<dbReference type="Proteomes" id="UP001589813">
    <property type="component" value="Unassembled WGS sequence"/>
</dbReference>
<dbReference type="InterPro" id="IPR009022">
    <property type="entry name" value="EFG_III"/>
</dbReference>
<evidence type="ECO:0000256" key="1">
    <source>
        <dbReference type="ARBA" id="ARBA00005870"/>
    </source>
</evidence>
<dbReference type="Pfam" id="PF03144">
    <property type="entry name" value="GTP_EFTU_D2"/>
    <property type="match status" value="1"/>
</dbReference>
<dbReference type="PROSITE" id="PS51722">
    <property type="entry name" value="G_TR_2"/>
    <property type="match status" value="1"/>
</dbReference>
<proteinExistence type="inferred from homology"/>